<evidence type="ECO:0000256" key="10">
    <source>
        <dbReference type="HAMAP-Rule" id="MF_00306"/>
    </source>
</evidence>
<dbReference type="EMBL" id="LUKE01000003">
    <property type="protein sequence ID" value="KYG63825.1"/>
    <property type="molecule type" value="Genomic_DNA"/>
</dbReference>
<keyword evidence="13" id="KW-1185">Reference proteome</keyword>
<dbReference type="SMART" id="SM00962">
    <property type="entry name" value="SRP54"/>
    <property type="match status" value="1"/>
</dbReference>
<evidence type="ECO:0000313" key="12">
    <source>
        <dbReference type="EMBL" id="KYG63825.1"/>
    </source>
</evidence>
<dbReference type="InterPro" id="IPR003593">
    <property type="entry name" value="AAA+_ATPase"/>
</dbReference>
<accession>A0A150WJS2</accession>
<dbReference type="SUPFAM" id="SSF47364">
    <property type="entry name" value="Domain of the SRP/SRP receptor G-proteins"/>
    <property type="match status" value="1"/>
</dbReference>
<dbReference type="SMART" id="SM00382">
    <property type="entry name" value="AAA"/>
    <property type="match status" value="1"/>
</dbReference>
<dbReference type="GO" id="GO:0005525">
    <property type="term" value="F:GTP binding"/>
    <property type="evidence" value="ECO:0007669"/>
    <property type="project" value="UniProtKB-UniRule"/>
</dbReference>
<evidence type="ECO:0000256" key="7">
    <source>
        <dbReference type="ARBA" id="ARBA00023135"/>
    </source>
</evidence>
<evidence type="ECO:0000256" key="1">
    <source>
        <dbReference type="ARBA" id="ARBA00005450"/>
    </source>
</evidence>
<dbReference type="PANTHER" id="PTHR11564">
    <property type="entry name" value="SIGNAL RECOGNITION PARTICLE 54K PROTEIN SRP54"/>
    <property type="match status" value="1"/>
</dbReference>
<comment type="subcellular location">
    <subcellularLocation>
        <location evidence="10">Cytoplasm</location>
    </subcellularLocation>
    <text evidence="10">The SRP-RNC complex is targeted to the cytoplasmic membrane.</text>
</comment>
<dbReference type="Gene3D" id="3.40.50.300">
    <property type="entry name" value="P-loop containing nucleotide triphosphate hydrolases"/>
    <property type="match status" value="1"/>
</dbReference>
<sequence length="443" mass="48773">MFENLSDKITASLKKVRGQSKITESNIEEVIKEIRLSLLEADVNFKVVKSFVDKVKAKALGAEVLANVNPGQMFVKIVHDELVNVLGGGAVDINVRENPSVIFMVGLQGAGKTTSSAKLALYIRQKLGKKPGLIPADIYRPAAVDQLQTLGRQNNIPTFPTQAGMKPEEILEKAKQWAKDNLVEVVIVDTAGRLQIDDQLMGELGRLREIWTPQEILLVADAMLGQQSVNVAEGFHQRLQLTGLVLTKVDGDARGGAALSIREVTGIPIKFLGVGEKVAALEVFHPDRLAGRILGMGDVLSLVEKAQEVIDEKSAMASAKKMMKNEFTLEDFLTQIQQLKKMGGFETILKFLPGMGDLSKQLKNMTPPDNEIKKIEAIIRSMTFEERHNHKVLNASRRTRIANGSGTQVQDVNKLIKQFEDAKKMMSGMMKMGMGRGGMKFPF</sequence>
<dbReference type="SUPFAM" id="SSF52540">
    <property type="entry name" value="P-loop containing nucleoside triphosphate hydrolases"/>
    <property type="match status" value="1"/>
</dbReference>
<feature type="binding site" evidence="10">
    <location>
        <begin position="106"/>
        <end position="113"/>
    </location>
    <ligand>
        <name>GTP</name>
        <dbReference type="ChEBI" id="CHEBI:37565"/>
    </ligand>
</feature>
<dbReference type="GO" id="GO:0003924">
    <property type="term" value="F:GTPase activity"/>
    <property type="evidence" value="ECO:0007669"/>
    <property type="project" value="UniProtKB-UniRule"/>
</dbReference>
<dbReference type="Pfam" id="PF02881">
    <property type="entry name" value="SRP54_N"/>
    <property type="match status" value="1"/>
</dbReference>
<dbReference type="InterPro" id="IPR042101">
    <property type="entry name" value="SRP54_N_sf"/>
</dbReference>
<keyword evidence="2 10" id="KW-0963">Cytoplasm</keyword>
<dbReference type="InterPro" id="IPR004780">
    <property type="entry name" value="SRP"/>
</dbReference>
<keyword evidence="8 10" id="KW-0687">Ribonucleoprotein</keyword>
<dbReference type="RefSeq" id="WP_061835719.1">
    <property type="nucleotide sequence ID" value="NZ_LUKE01000003.1"/>
</dbReference>
<evidence type="ECO:0000256" key="4">
    <source>
        <dbReference type="ARBA" id="ARBA00022801"/>
    </source>
</evidence>
<dbReference type="InterPro" id="IPR036225">
    <property type="entry name" value="SRP/SRP_N"/>
</dbReference>
<dbReference type="InterPro" id="IPR022941">
    <property type="entry name" value="SRP54"/>
</dbReference>
<feature type="binding site" evidence="10">
    <location>
        <begin position="247"/>
        <end position="250"/>
    </location>
    <ligand>
        <name>GTP</name>
        <dbReference type="ChEBI" id="CHEBI:37565"/>
    </ligand>
</feature>
<dbReference type="InterPro" id="IPR027417">
    <property type="entry name" value="P-loop_NTPase"/>
</dbReference>
<evidence type="ECO:0000256" key="5">
    <source>
        <dbReference type="ARBA" id="ARBA00022884"/>
    </source>
</evidence>
<keyword evidence="3 10" id="KW-0547">Nucleotide-binding</keyword>
<keyword evidence="4 10" id="KW-0378">Hydrolase</keyword>
<dbReference type="Proteomes" id="UP000075320">
    <property type="component" value="Unassembled WGS sequence"/>
</dbReference>
<dbReference type="InterPro" id="IPR013822">
    <property type="entry name" value="Signal_recog_particl_SRP54_hlx"/>
</dbReference>
<keyword evidence="7 10" id="KW-0733">Signal recognition particle</keyword>
<name>A0A150WJS2_BDEBC</name>
<comment type="subunit">
    <text evidence="10">Part of the signal recognition particle protein translocation system, which is composed of SRP and FtsY.</text>
</comment>
<comment type="similarity">
    <text evidence="1 10">Belongs to the GTP-binding SRP family. SRP54 subfamily.</text>
</comment>
<comment type="function">
    <text evidence="10">Involved in targeting and insertion of nascent membrane proteins into the cytoplasmic membrane. Binds to the hydrophobic signal sequence of the ribosome-nascent chain (RNC) as it emerges from the ribosomes. The SRP-RNC complex is then targeted to the cytoplasmic membrane where it interacts with the SRP receptor FtsY.</text>
</comment>
<dbReference type="InterPro" id="IPR004125">
    <property type="entry name" value="Signal_recog_particle_SRP54_M"/>
</dbReference>
<keyword evidence="6 10" id="KW-0342">GTP-binding</keyword>
<dbReference type="CDD" id="cd18539">
    <property type="entry name" value="SRP_G"/>
    <property type="match status" value="1"/>
</dbReference>
<dbReference type="Pfam" id="PF02978">
    <property type="entry name" value="SRP_SPB"/>
    <property type="match status" value="1"/>
</dbReference>
<proteinExistence type="inferred from homology"/>
<dbReference type="Gene3D" id="1.10.260.30">
    <property type="entry name" value="Signal recognition particle, SRP54 subunit, M-domain"/>
    <property type="match status" value="1"/>
</dbReference>
<evidence type="ECO:0000256" key="9">
    <source>
        <dbReference type="ARBA" id="ARBA00048027"/>
    </source>
</evidence>
<evidence type="ECO:0000259" key="11">
    <source>
        <dbReference type="PROSITE" id="PS00300"/>
    </source>
</evidence>
<organism evidence="12 13">
    <name type="scientific">Bdellovibrio bacteriovorus</name>
    <dbReference type="NCBI Taxonomy" id="959"/>
    <lineage>
        <taxon>Bacteria</taxon>
        <taxon>Pseudomonadati</taxon>
        <taxon>Bdellovibrionota</taxon>
        <taxon>Bdellovibrionia</taxon>
        <taxon>Bdellovibrionales</taxon>
        <taxon>Pseudobdellovibrionaceae</taxon>
        <taxon>Bdellovibrio</taxon>
    </lineage>
</organism>
<dbReference type="GO" id="GO:0048500">
    <property type="term" value="C:signal recognition particle"/>
    <property type="evidence" value="ECO:0007669"/>
    <property type="project" value="UniProtKB-UniRule"/>
</dbReference>
<evidence type="ECO:0000256" key="3">
    <source>
        <dbReference type="ARBA" id="ARBA00022741"/>
    </source>
</evidence>
<dbReference type="SUPFAM" id="SSF47446">
    <property type="entry name" value="Signal peptide-binding domain"/>
    <property type="match status" value="1"/>
</dbReference>
<dbReference type="HAMAP" id="MF_00306">
    <property type="entry name" value="SRP54"/>
    <property type="match status" value="1"/>
</dbReference>
<dbReference type="InterPro" id="IPR000897">
    <property type="entry name" value="SRP54_GTPase_dom"/>
</dbReference>
<evidence type="ECO:0000313" key="13">
    <source>
        <dbReference type="Proteomes" id="UP000075320"/>
    </source>
</evidence>
<dbReference type="PROSITE" id="PS00300">
    <property type="entry name" value="SRP54"/>
    <property type="match status" value="1"/>
</dbReference>
<comment type="caution">
    <text evidence="12">The sequence shown here is derived from an EMBL/GenBank/DDBJ whole genome shotgun (WGS) entry which is preliminary data.</text>
</comment>
<dbReference type="SMART" id="SM00963">
    <property type="entry name" value="SRP54_N"/>
    <property type="match status" value="1"/>
</dbReference>
<dbReference type="AlphaFoldDB" id="A0A150WJS2"/>
<dbReference type="GO" id="GO:0008312">
    <property type="term" value="F:7S RNA binding"/>
    <property type="evidence" value="ECO:0007669"/>
    <property type="project" value="InterPro"/>
</dbReference>
<dbReference type="Gene3D" id="1.20.120.140">
    <property type="entry name" value="Signal recognition particle SRP54, nucleotide-binding domain"/>
    <property type="match status" value="1"/>
</dbReference>
<comment type="domain">
    <text evidence="10">Composed of three domains: the N-terminal N domain, which is responsible for interactions with the ribosome, the central G domain, which binds GTP, and the C-terminal M domain, which binds the RNA and the signal sequence of the RNC.</text>
</comment>
<dbReference type="GO" id="GO:0006614">
    <property type="term" value="P:SRP-dependent cotranslational protein targeting to membrane"/>
    <property type="evidence" value="ECO:0007669"/>
    <property type="project" value="InterPro"/>
</dbReference>
<feature type="domain" description="SRP54-type proteins GTP-binding" evidence="11">
    <location>
        <begin position="268"/>
        <end position="281"/>
    </location>
</feature>
<dbReference type="Pfam" id="PF00448">
    <property type="entry name" value="SRP54"/>
    <property type="match status" value="1"/>
</dbReference>
<dbReference type="PANTHER" id="PTHR11564:SF5">
    <property type="entry name" value="SIGNAL RECOGNITION PARTICLE SUBUNIT SRP54"/>
    <property type="match status" value="1"/>
</dbReference>
<reference evidence="12 13" key="1">
    <citation type="submission" date="2016-03" db="EMBL/GenBank/DDBJ databases">
        <authorList>
            <person name="Ploux O."/>
        </authorList>
    </citation>
    <scope>NUCLEOTIDE SEQUENCE [LARGE SCALE GENOMIC DNA]</scope>
    <source>
        <strain evidence="12 13">R0</strain>
    </source>
</reference>
<dbReference type="InterPro" id="IPR036891">
    <property type="entry name" value="Signal_recog_part_SRP54_M_sf"/>
</dbReference>
<dbReference type="NCBIfam" id="TIGR00959">
    <property type="entry name" value="ffh"/>
    <property type="match status" value="1"/>
</dbReference>
<comment type="catalytic activity">
    <reaction evidence="9 10">
        <text>GTP + H2O = GDP + phosphate + H(+)</text>
        <dbReference type="Rhea" id="RHEA:19669"/>
        <dbReference type="ChEBI" id="CHEBI:15377"/>
        <dbReference type="ChEBI" id="CHEBI:15378"/>
        <dbReference type="ChEBI" id="CHEBI:37565"/>
        <dbReference type="ChEBI" id="CHEBI:43474"/>
        <dbReference type="ChEBI" id="CHEBI:58189"/>
        <dbReference type="EC" id="3.6.5.4"/>
    </reaction>
</comment>
<feature type="binding site" evidence="10">
    <location>
        <begin position="189"/>
        <end position="193"/>
    </location>
    <ligand>
        <name>GTP</name>
        <dbReference type="ChEBI" id="CHEBI:37565"/>
    </ligand>
</feature>
<evidence type="ECO:0000256" key="2">
    <source>
        <dbReference type="ARBA" id="ARBA00022490"/>
    </source>
</evidence>
<gene>
    <name evidence="10" type="primary">ffh</name>
    <name evidence="12" type="ORF">AZI86_13470</name>
</gene>
<evidence type="ECO:0000256" key="8">
    <source>
        <dbReference type="ARBA" id="ARBA00023274"/>
    </source>
</evidence>
<keyword evidence="5 10" id="KW-0694">RNA-binding</keyword>
<dbReference type="EC" id="3.6.5.4" evidence="10"/>
<protein>
    <recommendedName>
        <fullName evidence="10">Signal recognition particle protein</fullName>
        <ecNumber evidence="10">3.6.5.4</ecNumber>
    </recommendedName>
    <alternativeName>
        <fullName evidence="10">Fifty-four homolog</fullName>
    </alternativeName>
</protein>
<evidence type="ECO:0000256" key="6">
    <source>
        <dbReference type="ARBA" id="ARBA00023134"/>
    </source>
</evidence>